<dbReference type="AlphaFoldDB" id="A0A8J5IIJ2"/>
<protein>
    <submittedName>
        <fullName evidence="1">Uncharacterized protein</fullName>
    </submittedName>
</protein>
<name>A0A8J5IIJ2_9STRA</name>
<organism evidence="1 2">
    <name type="scientific">Phytophthora aleatoria</name>
    <dbReference type="NCBI Taxonomy" id="2496075"/>
    <lineage>
        <taxon>Eukaryota</taxon>
        <taxon>Sar</taxon>
        <taxon>Stramenopiles</taxon>
        <taxon>Oomycota</taxon>
        <taxon>Peronosporomycetes</taxon>
        <taxon>Peronosporales</taxon>
        <taxon>Peronosporaceae</taxon>
        <taxon>Phytophthora</taxon>
    </lineage>
</organism>
<accession>A0A8J5IIJ2</accession>
<gene>
    <name evidence="1" type="ORF">JG688_00015053</name>
</gene>
<dbReference type="EMBL" id="JAENGY010001549">
    <property type="protein sequence ID" value="KAG6948524.1"/>
    <property type="molecule type" value="Genomic_DNA"/>
</dbReference>
<dbReference type="Proteomes" id="UP000709295">
    <property type="component" value="Unassembled WGS sequence"/>
</dbReference>
<evidence type="ECO:0000313" key="1">
    <source>
        <dbReference type="EMBL" id="KAG6948524.1"/>
    </source>
</evidence>
<evidence type="ECO:0000313" key="2">
    <source>
        <dbReference type="Proteomes" id="UP000709295"/>
    </source>
</evidence>
<reference evidence="1" key="1">
    <citation type="submission" date="2021-01" db="EMBL/GenBank/DDBJ databases">
        <title>Phytophthora aleatoria, a newly-described species from Pinus radiata is distinct from Phytophthora cactorum isolates based on comparative genomics.</title>
        <authorList>
            <person name="Mcdougal R."/>
            <person name="Panda P."/>
            <person name="Williams N."/>
            <person name="Studholme D.J."/>
        </authorList>
    </citation>
    <scope>NUCLEOTIDE SEQUENCE</scope>
    <source>
        <strain evidence="1">NZFS 4037</strain>
    </source>
</reference>
<keyword evidence="2" id="KW-1185">Reference proteome</keyword>
<proteinExistence type="predicted"/>
<feature type="non-terminal residue" evidence="1">
    <location>
        <position position="1"/>
    </location>
</feature>
<comment type="caution">
    <text evidence="1">The sequence shown here is derived from an EMBL/GenBank/DDBJ whole genome shotgun (WGS) entry which is preliminary data.</text>
</comment>
<sequence length="153" mass="17903">KTLRKTYKPVQRISRRLRTHRQLRKRNGPFETLVLLQAVSRHFRFKDFEDKRSPEICKKPVQEVKCQRMNEARNEAKQLVQGTLLPVVTLSDISRLLLSSYSYESACGILSSFAVKDIRPRKKTIAREITQSESSNRVQFSLTRSLHESAYEH</sequence>